<evidence type="ECO:0000256" key="6">
    <source>
        <dbReference type="ARBA" id="ARBA00023136"/>
    </source>
</evidence>
<evidence type="ECO:0000256" key="5">
    <source>
        <dbReference type="ARBA" id="ARBA00022989"/>
    </source>
</evidence>
<keyword evidence="6 7" id="KW-0472">Membrane</keyword>
<dbReference type="EMBL" id="CP126969">
    <property type="protein sequence ID" value="WIM67217.1"/>
    <property type="molecule type" value="Genomic_DNA"/>
</dbReference>
<dbReference type="PANTHER" id="PTHR23517">
    <property type="entry name" value="RESISTANCE PROTEIN MDTM, PUTATIVE-RELATED-RELATED"/>
    <property type="match status" value="1"/>
</dbReference>
<keyword evidence="4 7" id="KW-0812">Transmembrane</keyword>
<protein>
    <submittedName>
        <fullName evidence="9">MFS transporter</fullName>
    </submittedName>
</protein>
<evidence type="ECO:0000313" key="9">
    <source>
        <dbReference type="EMBL" id="WIM67217.1"/>
    </source>
</evidence>
<dbReference type="InterPro" id="IPR036259">
    <property type="entry name" value="MFS_trans_sf"/>
</dbReference>
<dbReference type="PROSITE" id="PS50850">
    <property type="entry name" value="MFS"/>
    <property type="match status" value="1"/>
</dbReference>
<feature type="transmembrane region" description="Helical" evidence="7">
    <location>
        <begin position="147"/>
        <end position="165"/>
    </location>
</feature>
<feature type="domain" description="Major facilitator superfamily (MFS) profile" evidence="8">
    <location>
        <begin position="12"/>
        <end position="398"/>
    </location>
</feature>
<evidence type="ECO:0000313" key="10">
    <source>
        <dbReference type="Proteomes" id="UP001225598"/>
    </source>
</evidence>
<organism evidence="9 10">
    <name type="scientific">Corynebacterium breve</name>
    <dbReference type="NCBI Taxonomy" id="3049799"/>
    <lineage>
        <taxon>Bacteria</taxon>
        <taxon>Bacillati</taxon>
        <taxon>Actinomycetota</taxon>
        <taxon>Actinomycetes</taxon>
        <taxon>Mycobacteriales</taxon>
        <taxon>Corynebacteriaceae</taxon>
        <taxon>Corynebacterium</taxon>
    </lineage>
</organism>
<feature type="transmembrane region" description="Helical" evidence="7">
    <location>
        <begin position="12"/>
        <end position="34"/>
    </location>
</feature>
<dbReference type="SUPFAM" id="SSF103473">
    <property type="entry name" value="MFS general substrate transporter"/>
    <property type="match status" value="1"/>
</dbReference>
<evidence type="ECO:0000256" key="1">
    <source>
        <dbReference type="ARBA" id="ARBA00004651"/>
    </source>
</evidence>
<keyword evidence="2" id="KW-0813">Transport</keyword>
<feature type="transmembrane region" description="Helical" evidence="7">
    <location>
        <begin position="210"/>
        <end position="231"/>
    </location>
</feature>
<evidence type="ECO:0000256" key="3">
    <source>
        <dbReference type="ARBA" id="ARBA00022475"/>
    </source>
</evidence>
<name>A0ABY8VDN2_9CORY</name>
<gene>
    <name evidence="9" type="ORF">QP027_08820</name>
</gene>
<keyword evidence="5 7" id="KW-1133">Transmembrane helix</keyword>
<keyword evidence="3" id="KW-1003">Cell membrane</keyword>
<feature type="transmembrane region" description="Helical" evidence="7">
    <location>
        <begin position="171"/>
        <end position="189"/>
    </location>
</feature>
<feature type="transmembrane region" description="Helical" evidence="7">
    <location>
        <begin position="104"/>
        <end position="126"/>
    </location>
</feature>
<feature type="transmembrane region" description="Helical" evidence="7">
    <location>
        <begin position="46"/>
        <end position="66"/>
    </location>
</feature>
<feature type="transmembrane region" description="Helical" evidence="7">
    <location>
        <begin position="370"/>
        <end position="391"/>
    </location>
</feature>
<feature type="transmembrane region" description="Helical" evidence="7">
    <location>
        <begin position="278"/>
        <end position="297"/>
    </location>
</feature>
<keyword evidence="10" id="KW-1185">Reference proteome</keyword>
<feature type="transmembrane region" description="Helical" evidence="7">
    <location>
        <begin position="303"/>
        <end position="325"/>
    </location>
</feature>
<evidence type="ECO:0000256" key="7">
    <source>
        <dbReference type="SAM" id="Phobius"/>
    </source>
</evidence>
<evidence type="ECO:0000259" key="8">
    <source>
        <dbReference type="PROSITE" id="PS50850"/>
    </source>
</evidence>
<proteinExistence type="predicted"/>
<feature type="transmembrane region" description="Helical" evidence="7">
    <location>
        <begin position="337"/>
        <end position="364"/>
    </location>
</feature>
<dbReference type="Proteomes" id="UP001225598">
    <property type="component" value="Chromosome"/>
</dbReference>
<dbReference type="Pfam" id="PF07690">
    <property type="entry name" value="MFS_1"/>
    <property type="match status" value="1"/>
</dbReference>
<dbReference type="InterPro" id="IPR020846">
    <property type="entry name" value="MFS_dom"/>
</dbReference>
<evidence type="ECO:0000256" key="4">
    <source>
        <dbReference type="ARBA" id="ARBA00022692"/>
    </source>
</evidence>
<sequence length="401" mass="42087">MSNITQQSRLPHWARVGFAMFSVGFGANLFAPMMQVYRSEHNSDEASLTAMLGIYAIGLIPSLLYFGASSDRYGRRPIMIPGLVLSAVASAILALGALNLSWPLFIGRIVIGVSVGMAMASGAAWVKQLSDDNPTAGPRRATVALSAGFGLGPLMSGIVAEFAPLPQLVPYLFHIALAAIAIVLVLPVPETQTPNNQRRSLVPRVVLSRRFFWTIAAWAPWVFGVPTTSFASTPSNVPVDAPWATAFLGLLAFVTMSSGVSIQPVATRLAARGNTVPLAAVGLSAAAVGLAVSIGVALSGWTWLMLVAAVVLGCSYGVMMVGGLIEAERIAPPEQLGGVIGIYYSLTYIGFLVPFAISLAVAALSKWSTLSAIESYVCVLGFGILVCLLSIRPVTKATQAH</sequence>
<comment type="subcellular location">
    <subcellularLocation>
        <location evidence="1">Cell membrane</location>
        <topology evidence="1">Multi-pass membrane protein</topology>
    </subcellularLocation>
</comment>
<accession>A0ABY8VDN2</accession>
<dbReference type="InterPro" id="IPR050171">
    <property type="entry name" value="MFS_Transporters"/>
</dbReference>
<dbReference type="PANTHER" id="PTHR23517:SF13">
    <property type="entry name" value="MAJOR FACILITATOR SUPERFAMILY MFS_1"/>
    <property type="match status" value="1"/>
</dbReference>
<dbReference type="RefSeq" id="WP_284824143.1">
    <property type="nucleotide sequence ID" value="NZ_CP126969.1"/>
</dbReference>
<dbReference type="Gene3D" id="1.20.1250.20">
    <property type="entry name" value="MFS general substrate transporter like domains"/>
    <property type="match status" value="2"/>
</dbReference>
<feature type="transmembrane region" description="Helical" evidence="7">
    <location>
        <begin position="78"/>
        <end position="98"/>
    </location>
</feature>
<dbReference type="InterPro" id="IPR011701">
    <property type="entry name" value="MFS"/>
</dbReference>
<reference evidence="9 10" key="1">
    <citation type="submission" date="2023-05" db="EMBL/GenBank/DDBJ databases">
        <title>Corynebacterium suedekumii sp. nov. and Corynebacterium breve sp. nov. isolated from raw cow's milk.</title>
        <authorList>
            <person name="Baer M.K."/>
            <person name="Mehl L."/>
            <person name="Hellmuth R."/>
            <person name="Marke G."/>
            <person name="Lipski A."/>
        </authorList>
    </citation>
    <scope>NUCLEOTIDE SEQUENCE [LARGE SCALE GENOMIC DNA]</scope>
    <source>
        <strain evidence="9 10">R4</strain>
    </source>
</reference>
<evidence type="ECO:0000256" key="2">
    <source>
        <dbReference type="ARBA" id="ARBA00022448"/>
    </source>
</evidence>
<feature type="transmembrane region" description="Helical" evidence="7">
    <location>
        <begin position="243"/>
        <end position="266"/>
    </location>
</feature>